<name>A0A224AAJ4_9EUPU</name>
<proteinExistence type="predicted"/>
<dbReference type="Gene3D" id="1.10.287.3510">
    <property type="match status" value="1"/>
</dbReference>
<feature type="transmembrane region" description="Helical" evidence="1">
    <location>
        <begin position="6"/>
        <end position="21"/>
    </location>
</feature>
<keyword evidence="1" id="KW-0812">Transmembrane</keyword>
<keyword evidence="1" id="KW-0472">Membrane</keyword>
<organism evidence="2">
    <name type="scientific">Megalophaedusa kurozuensis</name>
    <dbReference type="NCBI Taxonomy" id="1885761"/>
    <lineage>
        <taxon>Eukaryota</taxon>
        <taxon>Metazoa</taxon>
        <taxon>Spiralia</taxon>
        <taxon>Lophotrochozoa</taxon>
        <taxon>Mollusca</taxon>
        <taxon>Gastropoda</taxon>
        <taxon>Heterobranchia</taxon>
        <taxon>Euthyneura</taxon>
        <taxon>Panpulmonata</taxon>
        <taxon>Eupulmonata</taxon>
        <taxon>Stylommatophora</taxon>
        <taxon>Helicina</taxon>
        <taxon>Clausilioidea</taxon>
        <taxon>Clausiliidae</taxon>
        <taxon>Phaedusinae</taxon>
        <taxon>Megalophaedusa</taxon>
    </lineage>
</organism>
<gene>
    <name evidence="2" type="primary">ND4L</name>
</gene>
<keyword evidence="1" id="KW-1133">Transmembrane helix</keyword>
<evidence type="ECO:0000256" key="1">
    <source>
        <dbReference type="SAM" id="Phobius"/>
    </source>
</evidence>
<feature type="transmembrane region" description="Helical" evidence="1">
    <location>
        <begin position="56"/>
        <end position="79"/>
    </location>
</feature>
<sequence>MLFMKLMYLFLLVLFGTFFTSKKRFLNALLLLEIMVLMSLVFTIFLLVLMTKNLNIFLILLTLGVCEAGLGLGLLMVTLKSESSDYFNYTF</sequence>
<accession>A0A224AAJ4</accession>
<geneLocation type="mitochondrion" evidence="2"/>
<dbReference type="EMBL" id="LC171891">
    <property type="protein sequence ID" value="BBA10049.1"/>
    <property type="molecule type" value="Genomic_DNA"/>
</dbReference>
<keyword evidence="2" id="KW-0496">Mitochondrion</keyword>
<protein>
    <submittedName>
        <fullName evidence="2">NADH dehydrogenase subunit 4L</fullName>
    </submittedName>
</protein>
<reference evidence="2" key="1">
    <citation type="journal article" date="2017" name="Zool. J. Linn. Soc.">
        <title>Molecular phylogeny, frequent parallel evolution and new system of Japanese clausiliid land snails (Gastropoda: Stylommatophora).</title>
        <authorList>
            <person name="Motochin R."/>
            <person name="Wang M."/>
            <person name="Ueshima R."/>
        </authorList>
    </citation>
    <scope>NUCLEOTIDE SEQUENCE</scope>
    <source>
        <strain evidence="2">439</strain>
        <tissue evidence="2">Muscle</tissue>
    </source>
</reference>
<evidence type="ECO:0000313" key="2">
    <source>
        <dbReference type="EMBL" id="BBA10049.1"/>
    </source>
</evidence>
<dbReference type="AlphaFoldDB" id="A0A224AAJ4"/>
<feature type="transmembrane region" description="Helical" evidence="1">
    <location>
        <begin position="28"/>
        <end position="50"/>
    </location>
</feature>